<dbReference type="InParanoid" id="A0A2P6NF93"/>
<evidence type="ECO:0000313" key="5">
    <source>
        <dbReference type="EMBL" id="PRP82630.1"/>
    </source>
</evidence>
<evidence type="ECO:0000256" key="1">
    <source>
        <dbReference type="ARBA" id="ARBA00022729"/>
    </source>
</evidence>
<reference evidence="5 6" key="1">
    <citation type="journal article" date="2018" name="Genome Biol. Evol.">
        <title>Multiple Roots of Fruiting Body Formation in Amoebozoa.</title>
        <authorList>
            <person name="Hillmann F."/>
            <person name="Forbes G."/>
            <person name="Novohradska S."/>
            <person name="Ferling I."/>
            <person name="Riege K."/>
            <person name="Groth M."/>
            <person name="Westermann M."/>
            <person name="Marz M."/>
            <person name="Spaller T."/>
            <person name="Winckler T."/>
            <person name="Schaap P."/>
            <person name="Glockner G."/>
        </authorList>
    </citation>
    <scope>NUCLEOTIDE SEQUENCE [LARGE SCALE GENOMIC DNA]</scope>
    <source>
        <strain evidence="5 6">Jena</strain>
    </source>
</reference>
<gene>
    <name evidence="5" type="ORF">PROFUN_09741</name>
</gene>
<evidence type="ECO:0000313" key="6">
    <source>
        <dbReference type="Proteomes" id="UP000241769"/>
    </source>
</evidence>
<dbReference type="InterPro" id="IPR018143">
    <property type="entry name" value="Folate_rcpt-like"/>
</dbReference>
<name>A0A2P6NF93_9EUKA</name>
<keyword evidence="2" id="KW-1015">Disulfide bond</keyword>
<feature type="transmembrane region" description="Helical" evidence="3">
    <location>
        <begin position="199"/>
        <end position="224"/>
    </location>
</feature>
<dbReference type="Proteomes" id="UP000241769">
    <property type="component" value="Unassembled WGS sequence"/>
</dbReference>
<keyword evidence="3" id="KW-1133">Transmembrane helix</keyword>
<accession>A0A2P6NF93</accession>
<evidence type="ECO:0000259" key="4">
    <source>
        <dbReference type="Pfam" id="PF03024"/>
    </source>
</evidence>
<keyword evidence="3" id="KW-0472">Membrane</keyword>
<dbReference type="Pfam" id="PF03024">
    <property type="entry name" value="Folate_rec"/>
    <property type="match status" value="1"/>
</dbReference>
<keyword evidence="1" id="KW-0732">Signal</keyword>
<evidence type="ECO:0000256" key="3">
    <source>
        <dbReference type="SAM" id="Phobius"/>
    </source>
</evidence>
<keyword evidence="6" id="KW-1185">Reference proteome</keyword>
<protein>
    <recommendedName>
        <fullName evidence="4">Folate receptor-like domain-containing protein</fullName>
    </recommendedName>
</protein>
<keyword evidence="3" id="KW-0812">Transmembrane</keyword>
<evidence type="ECO:0000256" key="2">
    <source>
        <dbReference type="ARBA" id="ARBA00023157"/>
    </source>
</evidence>
<proteinExistence type="predicted"/>
<comment type="caution">
    <text evidence="5">The sequence shown here is derived from an EMBL/GenBank/DDBJ whole genome shotgun (WGS) entry which is preliminary data.</text>
</comment>
<sequence>MPGNYSRFWRETAPAQFPVESTSIPCCTLTTNMRVRTIVPLFFALAVLVSAQDDTNSEAGTCINKVRTQAPRSNSNCGWYNDYACCTQYDTLGYDYNNVRDSGCAGPIDGRCTDYIILTDCALACSPNITSTMVGTTPQIQICSSLADTIWKKCKYSSVKEWTKGVCVALNTVFDNSTDFVENSLNMIYYNGTDTTQCWNAAVLAAPSLVLLFGAFFALLPVFLTL</sequence>
<dbReference type="EMBL" id="MDYQ01000099">
    <property type="protein sequence ID" value="PRP82630.1"/>
    <property type="molecule type" value="Genomic_DNA"/>
</dbReference>
<organism evidence="5 6">
    <name type="scientific">Planoprotostelium fungivorum</name>
    <dbReference type="NCBI Taxonomy" id="1890364"/>
    <lineage>
        <taxon>Eukaryota</taxon>
        <taxon>Amoebozoa</taxon>
        <taxon>Evosea</taxon>
        <taxon>Variosea</taxon>
        <taxon>Cavosteliida</taxon>
        <taxon>Cavosteliaceae</taxon>
        <taxon>Planoprotostelium</taxon>
    </lineage>
</organism>
<feature type="domain" description="Folate receptor-like" evidence="4">
    <location>
        <begin position="65"/>
        <end position="182"/>
    </location>
</feature>
<dbReference type="AlphaFoldDB" id="A0A2P6NF93"/>